<comment type="subunit">
    <text evidence="2">Component of the NuA4 histone acetyltransferase complex.</text>
</comment>
<comment type="caution">
    <text evidence="6">The sequence shown here is derived from an EMBL/GenBank/DDBJ whole genome shotgun (WGS) entry which is preliminary data.</text>
</comment>
<evidence type="ECO:0000256" key="4">
    <source>
        <dbReference type="SAM" id="MobiDB-lite"/>
    </source>
</evidence>
<evidence type="ECO:0000256" key="1">
    <source>
        <dbReference type="ARBA" id="ARBA00004123"/>
    </source>
</evidence>
<keyword evidence="7" id="KW-1185">Reference proteome</keyword>
<dbReference type="PANTHER" id="PTHR22812">
    <property type="entry name" value="CHROMOBOX PROTEIN"/>
    <property type="match status" value="1"/>
</dbReference>
<keyword evidence="3" id="KW-0539">Nucleus</keyword>
<dbReference type="PRINTS" id="PR00504">
    <property type="entry name" value="CHROMODOMAIN"/>
</dbReference>
<dbReference type="OrthoDB" id="433924at2759"/>
<sequence>MPPPVSEEMSDEEIGDIPFKNGGNGAEDKVDDNQDDDEDDEDEEGVYVVELIKEHELLPNGKLQLLVKWKGYDDPADQTWEPEENLKEGAELVLAEYYKRIGGRPKTPAAKSGPGRKRKSMGDTNSTSASASAEPKKRRRSTKSEDPVPKTEADEDEEGTWVPKGQNWDKELDSVDTIIRDQDDGALYAFLLWNNGKRSRVSIESCYEKCPRKMLKFYESHLVFKEC</sequence>
<dbReference type="Gene3D" id="2.40.50.40">
    <property type="match status" value="2"/>
</dbReference>
<organism evidence="6 7">
    <name type="scientific">Penicillium cinerascens</name>
    <dbReference type="NCBI Taxonomy" id="70096"/>
    <lineage>
        <taxon>Eukaryota</taxon>
        <taxon>Fungi</taxon>
        <taxon>Dikarya</taxon>
        <taxon>Ascomycota</taxon>
        <taxon>Pezizomycotina</taxon>
        <taxon>Eurotiomycetes</taxon>
        <taxon>Eurotiomycetidae</taxon>
        <taxon>Eurotiales</taxon>
        <taxon>Aspergillaceae</taxon>
        <taxon>Penicillium</taxon>
    </lineage>
</organism>
<dbReference type="SUPFAM" id="SSF54160">
    <property type="entry name" value="Chromo domain-like"/>
    <property type="match status" value="2"/>
</dbReference>
<reference evidence="6" key="1">
    <citation type="submission" date="2022-12" db="EMBL/GenBank/DDBJ databases">
        <authorList>
            <person name="Petersen C."/>
        </authorList>
    </citation>
    <scope>NUCLEOTIDE SEQUENCE</scope>
    <source>
        <strain evidence="6">IBT 15544</strain>
    </source>
</reference>
<evidence type="ECO:0000256" key="2">
    <source>
        <dbReference type="ARBA" id="ARBA00011353"/>
    </source>
</evidence>
<gene>
    <name evidence="6" type="ORF">N7498_002489</name>
</gene>
<dbReference type="Pfam" id="PF01393">
    <property type="entry name" value="Chromo_shadow"/>
    <property type="match status" value="1"/>
</dbReference>
<evidence type="ECO:0000313" key="7">
    <source>
        <dbReference type="Proteomes" id="UP001150904"/>
    </source>
</evidence>
<name>A0A9W9NA57_9EURO</name>
<dbReference type="InterPro" id="IPR008251">
    <property type="entry name" value="Chromo_shadow_dom"/>
</dbReference>
<feature type="domain" description="Chromo" evidence="5">
    <location>
        <begin position="47"/>
        <end position="109"/>
    </location>
</feature>
<dbReference type="EMBL" id="JAPQKR010000005">
    <property type="protein sequence ID" value="KAJ5216082.1"/>
    <property type="molecule type" value="Genomic_DNA"/>
</dbReference>
<dbReference type="InterPro" id="IPR016197">
    <property type="entry name" value="Chromo-like_dom_sf"/>
</dbReference>
<dbReference type="InterPro" id="IPR023779">
    <property type="entry name" value="Chromodomain_CS"/>
</dbReference>
<comment type="subcellular location">
    <subcellularLocation>
        <location evidence="1">Nucleus</location>
    </subcellularLocation>
</comment>
<accession>A0A9W9NA57</accession>
<evidence type="ECO:0000259" key="5">
    <source>
        <dbReference type="PROSITE" id="PS50013"/>
    </source>
</evidence>
<reference evidence="6" key="2">
    <citation type="journal article" date="2023" name="IMA Fungus">
        <title>Comparative genomic study of the Penicillium genus elucidates a diverse pangenome and 15 lateral gene transfer events.</title>
        <authorList>
            <person name="Petersen C."/>
            <person name="Sorensen T."/>
            <person name="Nielsen M.R."/>
            <person name="Sondergaard T.E."/>
            <person name="Sorensen J.L."/>
            <person name="Fitzpatrick D.A."/>
            <person name="Frisvad J.C."/>
            <person name="Nielsen K.L."/>
        </authorList>
    </citation>
    <scope>NUCLEOTIDE SEQUENCE</scope>
    <source>
        <strain evidence="6">IBT 15544</strain>
    </source>
</reference>
<dbReference type="GO" id="GO:0006338">
    <property type="term" value="P:chromatin remodeling"/>
    <property type="evidence" value="ECO:0007669"/>
    <property type="project" value="UniProtKB-ARBA"/>
</dbReference>
<dbReference type="GO" id="GO:0005634">
    <property type="term" value="C:nucleus"/>
    <property type="evidence" value="ECO:0007669"/>
    <property type="project" value="UniProtKB-SubCell"/>
</dbReference>
<dbReference type="SMART" id="SM00298">
    <property type="entry name" value="CHROMO"/>
    <property type="match status" value="1"/>
</dbReference>
<dbReference type="RefSeq" id="XP_058311895.1">
    <property type="nucleotide sequence ID" value="XM_058449551.1"/>
</dbReference>
<feature type="region of interest" description="Disordered" evidence="4">
    <location>
        <begin position="103"/>
        <end position="168"/>
    </location>
</feature>
<dbReference type="Proteomes" id="UP001150904">
    <property type="component" value="Unassembled WGS sequence"/>
</dbReference>
<feature type="compositionally biased region" description="Basic and acidic residues" evidence="4">
    <location>
        <begin position="142"/>
        <end position="152"/>
    </location>
</feature>
<feature type="region of interest" description="Disordered" evidence="4">
    <location>
        <begin position="1"/>
        <end position="44"/>
    </location>
</feature>
<dbReference type="InterPro" id="IPR000953">
    <property type="entry name" value="Chromo/chromo_shadow_dom"/>
</dbReference>
<evidence type="ECO:0000313" key="6">
    <source>
        <dbReference type="EMBL" id="KAJ5216082.1"/>
    </source>
</evidence>
<dbReference type="InterPro" id="IPR023780">
    <property type="entry name" value="Chromo_domain"/>
</dbReference>
<dbReference type="InterPro" id="IPR017984">
    <property type="entry name" value="Chromo_dom_subgr"/>
</dbReference>
<dbReference type="SMART" id="SM00300">
    <property type="entry name" value="ChSh"/>
    <property type="match status" value="1"/>
</dbReference>
<dbReference type="PROSITE" id="PS50013">
    <property type="entry name" value="CHROMO_2"/>
    <property type="match status" value="1"/>
</dbReference>
<dbReference type="GeneID" id="83176852"/>
<feature type="compositionally biased region" description="Polar residues" evidence="4">
    <location>
        <begin position="122"/>
        <end position="131"/>
    </location>
</feature>
<feature type="compositionally biased region" description="Acidic residues" evidence="4">
    <location>
        <begin position="33"/>
        <end position="44"/>
    </location>
</feature>
<dbReference type="InterPro" id="IPR051219">
    <property type="entry name" value="Heterochromatin_chromo-domain"/>
</dbReference>
<dbReference type="AlphaFoldDB" id="A0A9W9NA57"/>
<dbReference type="PROSITE" id="PS00598">
    <property type="entry name" value="CHROMO_1"/>
    <property type="match status" value="1"/>
</dbReference>
<dbReference type="CDD" id="cd00024">
    <property type="entry name" value="CD_CSD"/>
    <property type="match status" value="1"/>
</dbReference>
<protein>
    <recommendedName>
        <fullName evidence="5">Chromo domain-containing protein</fullName>
    </recommendedName>
</protein>
<proteinExistence type="predicted"/>
<dbReference type="GO" id="GO:0000792">
    <property type="term" value="C:heterochromatin"/>
    <property type="evidence" value="ECO:0007669"/>
    <property type="project" value="UniProtKB-ARBA"/>
</dbReference>
<evidence type="ECO:0000256" key="3">
    <source>
        <dbReference type="ARBA" id="ARBA00023242"/>
    </source>
</evidence>
<dbReference type="Pfam" id="PF00385">
    <property type="entry name" value="Chromo"/>
    <property type="match status" value="1"/>
</dbReference>